<keyword evidence="2" id="KW-1185">Reference proteome</keyword>
<organism evidence="1 2">
    <name type="scientific">Albugo candida</name>
    <dbReference type="NCBI Taxonomy" id="65357"/>
    <lineage>
        <taxon>Eukaryota</taxon>
        <taxon>Sar</taxon>
        <taxon>Stramenopiles</taxon>
        <taxon>Oomycota</taxon>
        <taxon>Peronosporomycetes</taxon>
        <taxon>Albuginales</taxon>
        <taxon>Albuginaceae</taxon>
        <taxon>Albugo</taxon>
    </lineage>
</organism>
<gene>
    <name evidence="1" type="ORF">BN9_044710</name>
</gene>
<sequence length="227" mass="25969">MATQTVSSGTCHRNGLISQNKETFSSKGAIVAIRIDTAKDAASTAAFEAHKTAQKVDQVKVESIHYAVMMTQRKRLEAPISVRKLRKLKALDMFTHTMEANDQLLSLQAAKEAIDAIEWKLALESYICTQERLLDESIVPEKLLIELRDELILDPFHQSEAAAVYAKHRDEKKDAHRSILEHLTEKRAKKRTRFLSQRANEMDAILCDIDTFFVKRRLKWMKKCNSD</sequence>
<dbReference type="InParanoid" id="A0A024GBH3"/>
<dbReference type="EMBL" id="CAIX01000053">
    <property type="protein sequence ID" value="CCI43687.1"/>
    <property type="molecule type" value="Genomic_DNA"/>
</dbReference>
<protein>
    <submittedName>
        <fullName evidence="1">Uncharacterized protein</fullName>
    </submittedName>
</protein>
<name>A0A024GBH3_9STRA</name>
<accession>A0A024GBH3</accession>
<evidence type="ECO:0000313" key="1">
    <source>
        <dbReference type="EMBL" id="CCI43687.1"/>
    </source>
</evidence>
<proteinExistence type="predicted"/>
<dbReference type="Proteomes" id="UP000053237">
    <property type="component" value="Unassembled WGS sequence"/>
</dbReference>
<dbReference type="AlphaFoldDB" id="A0A024GBH3"/>
<reference evidence="1 2" key="1">
    <citation type="submission" date="2012-05" db="EMBL/GenBank/DDBJ databases">
        <title>Recombination and specialization in a pathogen metapopulation.</title>
        <authorList>
            <person name="Gardiner A."/>
            <person name="Kemen E."/>
            <person name="Schultz-Larsen T."/>
            <person name="MacLean D."/>
            <person name="Van Oosterhout C."/>
            <person name="Jones J.D.G."/>
        </authorList>
    </citation>
    <scope>NUCLEOTIDE SEQUENCE [LARGE SCALE GENOMIC DNA]</scope>
    <source>
        <strain evidence="1 2">Ac Nc2</strain>
    </source>
</reference>
<comment type="caution">
    <text evidence="1">The sequence shown here is derived from an EMBL/GenBank/DDBJ whole genome shotgun (WGS) entry which is preliminary data.</text>
</comment>
<evidence type="ECO:0000313" key="2">
    <source>
        <dbReference type="Proteomes" id="UP000053237"/>
    </source>
</evidence>